<organism evidence="1 2">
    <name type="scientific">Streptomyces galilaeus</name>
    <dbReference type="NCBI Taxonomy" id="33899"/>
    <lineage>
        <taxon>Bacteria</taxon>
        <taxon>Bacillati</taxon>
        <taxon>Actinomycetota</taxon>
        <taxon>Actinomycetes</taxon>
        <taxon>Kitasatosporales</taxon>
        <taxon>Streptomycetaceae</taxon>
        <taxon>Streptomyces</taxon>
    </lineage>
</organism>
<sequence>MIRLLYILAVLTVACAATVAASLLPVTDPTTATGLCIAAGSVAGLMATT</sequence>
<dbReference type="Proteomes" id="UP001631993">
    <property type="component" value="Unassembled WGS sequence"/>
</dbReference>
<comment type="caution">
    <text evidence="1">The sequence shown here is derived from an EMBL/GenBank/DDBJ whole genome shotgun (WGS) entry which is preliminary data.</text>
</comment>
<reference evidence="1 2" key="1">
    <citation type="submission" date="2024-12" db="EMBL/GenBank/DDBJ databases">
        <title>Forecasting of Potato common scab and diversities of Pathogenic streptomyces spp. in china.</title>
        <authorList>
            <person name="Handique U."/>
            <person name="Wu J."/>
        </authorList>
    </citation>
    <scope>NUCLEOTIDE SEQUENCE [LARGE SCALE GENOMIC DNA]</scope>
    <source>
        <strain evidence="1 2">ZRIMU1585</strain>
    </source>
</reference>
<gene>
    <name evidence="1" type="ORF">ACKI1S_27440</name>
</gene>
<name>A0ABW9IMZ4_STRGJ</name>
<protein>
    <submittedName>
        <fullName evidence="1">Uncharacterized protein</fullName>
    </submittedName>
</protein>
<dbReference type="EMBL" id="JBJVNE010000014">
    <property type="protein sequence ID" value="MFM9649870.1"/>
    <property type="molecule type" value="Genomic_DNA"/>
</dbReference>
<dbReference type="PROSITE" id="PS51257">
    <property type="entry name" value="PROKAR_LIPOPROTEIN"/>
    <property type="match status" value="1"/>
</dbReference>
<dbReference type="RefSeq" id="WP_369279734.1">
    <property type="nucleotide sequence ID" value="NZ_JBJVMW010000010.1"/>
</dbReference>
<keyword evidence="2" id="KW-1185">Reference proteome</keyword>
<evidence type="ECO:0000313" key="1">
    <source>
        <dbReference type="EMBL" id="MFM9649870.1"/>
    </source>
</evidence>
<proteinExistence type="predicted"/>
<evidence type="ECO:0000313" key="2">
    <source>
        <dbReference type="Proteomes" id="UP001631993"/>
    </source>
</evidence>
<accession>A0ABW9IMZ4</accession>